<dbReference type="SUPFAM" id="SSF48592">
    <property type="entry name" value="GroEL equatorial domain-like"/>
    <property type="match status" value="1"/>
</dbReference>
<gene>
    <name evidence="3" type="ORF">NE237_002330</name>
</gene>
<dbReference type="Gene3D" id="1.10.560.10">
    <property type="entry name" value="GroEL-like equatorial domain"/>
    <property type="match status" value="1"/>
</dbReference>
<dbReference type="Proteomes" id="UP001141806">
    <property type="component" value="Unassembled WGS sequence"/>
</dbReference>
<keyword evidence="2" id="KW-0143">Chaperone</keyword>
<accession>A0A9Q0KV87</accession>
<evidence type="ECO:0000313" key="3">
    <source>
        <dbReference type="EMBL" id="KAJ4977224.1"/>
    </source>
</evidence>
<name>A0A9Q0KV87_9MAGN</name>
<evidence type="ECO:0000256" key="2">
    <source>
        <dbReference type="ARBA" id="ARBA00023186"/>
    </source>
</evidence>
<proteinExistence type="inferred from homology"/>
<dbReference type="EMBL" id="JAMYWD010000003">
    <property type="protein sequence ID" value="KAJ4977224.1"/>
    <property type="molecule type" value="Genomic_DNA"/>
</dbReference>
<comment type="similarity">
    <text evidence="1">Belongs to the chaperonin (HSP60) family.</text>
</comment>
<protein>
    <submittedName>
        <fullName evidence="3">Uncharacterized protein</fullName>
    </submittedName>
</protein>
<dbReference type="AlphaFoldDB" id="A0A9Q0KV87"/>
<dbReference type="GO" id="GO:0042026">
    <property type="term" value="P:protein refolding"/>
    <property type="evidence" value="ECO:0007669"/>
    <property type="project" value="InterPro"/>
</dbReference>
<dbReference type="PANTHER" id="PTHR45633">
    <property type="entry name" value="60 KDA HEAT SHOCK PROTEIN, MITOCHONDRIAL"/>
    <property type="match status" value="1"/>
</dbReference>
<dbReference type="GO" id="GO:0140662">
    <property type="term" value="F:ATP-dependent protein folding chaperone"/>
    <property type="evidence" value="ECO:0007669"/>
    <property type="project" value="InterPro"/>
</dbReference>
<organism evidence="3 4">
    <name type="scientific">Protea cynaroides</name>
    <dbReference type="NCBI Taxonomy" id="273540"/>
    <lineage>
        <taxon>Eukaryota</taxon>
        <taxon>Viridiplantae</taxon>
        <taxon>Streptophyta</taxon>
        <taxon>Embryophyta</taxon>
        <taxon>Tracheophyta</taxon>
        <taxon>Spermatophyta</taxon>
        <taxon>Magnoliopsida</taxon>
        <taxon>Proteales</taxon>
        <taxon>Proteaceae</taxon>
        <taxon>Protea</taxon>
    </lineage>
</organism>
<dbReference type="InterPro" id="IPR001844">
    <property type="entry name" value="Cpn60/GroEL"/>
</dbReference>
<sequence length="159" mass="17817">MQCGQNNHKPNIEVCYGLKKTGCKMSRQPYKTSGKFHTISQTFSIGRHLVCQNPFQFCSSKTLRCVRTLRSSGSIHLGVWIDPRAACSRCSFSCRFILRFYTIKFEVELEYPVENIGAKLVRQATAKTNDLTGDGTTTSVVLAQGLNDHRRCQGASSRC</sequence>
<evidence type="ECO:0000313" key="4">
    <source>
        <dbReference type="Proteomes" id="UP001141806"/>
    </source>
</evidence>
<comment type="caution">
    <text evidence="3">The sequence shown here is derived from an EMBL/GenBank/DDBJ whole genome shotgun (WGS) entry which is preliminary data.</text>
</comment>
<keyword evidence="4" id="KW-1185">Reference proteome</keyword>
<dbReference type="InterPro" id="IPR027413">
    <property type="entry name" value="GROEL-like_equatorial_sf"/>
</dbReference>
<reference evidence="3" key="1">
    <citation type="journal article" date="2023" name="Plant J.">
        <title>The genome of the king protea, Protea cynaroides.</title>
        <authorList>
            <person name="Chang J."/>
            <person name="Duong T.A."/>
            <person name="Schoeman C."/>
            <person name="Ma X."/>
            <person name="Roodt D."/>
            <person name="Barker N."/>
            <person name="Li Z."/>
            <person name="Van de Peer Y."/>
            <person name="Mizrachi E."/>
        </authorList>
    </citation>
    <scope>NUCLEOTIDE SEQUENCE</scope>
    <source>
        <tissue evidence="3">Young leaves</tissue>
    </source>
</reference>
<dbReference type="OrthoDB" id="1723571at2759"/>
<evidence type="ECO:0000256" key="1">
    <source>
        <dbReference type="ARBA" id="ARBA00006607"/>
    </source>
</evidence>